<feature type="DNA-binding region" description="OmpR/PhoB-type" evidence="4">
    <location>
        <begin position="1"/>
        <end position="90"/>
    </location>
</feature>
<keyword evidence="2 4" id="KW-0238">DNA-binding</keyword>
<gene>
    <name evidence="6" type="ORF">KC820_07075</name>
</gene>
<dbReference type="GO" id="GO:0006355">
    <property type="term" value="P:regulation of DNA-templated transcription"/>
    <property type="evidence" value="ECO:0007669"/>
    <property type="project" value="InterPro"/>
</dbReference>
<dbReference type="PROSITE" id="PS51755">
    <property type="entry name" value="OMPR_PHOB"/>
    <property type="match status" value="1"/>
</dbReference>
<dbReference type="CDD" id="cd00383">
    <property type="entry name" value="trans_reg_C"/>
    <property type="match status" value="1"/>
</dbReference>
<keyword evidence="7" id="KW-1185">Reference proteome</keyword>
<dbReference type="Pfam" id="PF00486">
    <property type="entry name" value="Trans_reg_C"/>
    <property type="match status" value="1"/>
</dbReference>
<evidence type="ECO:0000313" key="7">
    <source>
        <dbReference type="Proteomes" id="UP000675431"/>
    </source>
</evidence>
<dbReference type="AlphaFoldDB" id="A0A941HSZ6"/>
<comment type="caution">
    <text evidence="6">The sequence shown here is derived from an EMBL/GenBank/DDBJ whole genome shotgun (WGS) entry which is preliminary data.</text>
</comment>
<dbReference type="InterPro" id="IPR001867">
    <property type="entry name" value="OmpR/PhoB-type_DNA-bd"/>
</dbReference>
<proteinExistence type="predicted"/>
<evidence type="ECO:0000313" key="6">
    <source>
        <dbReference type="EMBL" id="MBR7553913.1"/>
    </source>
</evidence>
<evidence type="ECO:0000256" key="4">
    <source>
        <dbReference type="PROSITE-ProRule" id="PRU01091"/>
    </source>
</evidence>
<evidence type="ECO:0000256" key="3">
    <source>
        <dbReference type="ARBA" id="ARBA00023163"/>
    </source>
</evidence>
<organism evidence="6 7">
    <name type="scientific">Allobacillus saliphilus</name>
    <dbReference type="NCBI Taxonomy" id="2912308"/>
    <lineage>
        <taxon>Bacteria</taxon>
        <taxon>Bacillati</taxon>
        <taxon>Bacillota</taxon>
        <taxon>Bacilli</taxon>
        <taxon>Bacillales</taxon>
        <taxon>Bacillaceae</taxon>
        <taxon>Allobacillus</taxon>
    </lineage>
</organism>
<name>A0A941HSZ6_9BACI</name>
<dbReference type="InterPro" id="IPR016032">
    <property type="entry name" value="Sig_transdc_resp-reg_C-effctor"/>
</dbReference>
<dbReference type="EMBL" id="JAGSIE010000020">
    <property type="protein sequence ID" value="MBR7553913.1"/>
    <property type="molecule type" value="Genomic_DNA"/>
</dbReference>
<dbReference type="RefSeq" id="WP_212369702.1">
    <property type="nucleotide sequence ID" value="NZ_JAGSIE010000020.1"/>
</dbReference>
<dbReference type="SUPFAM" id="SSF46894">
    <property type="entry name" value="C-terminal effector domain of the bipartite response regulators"/>
    <property type="match status" value="1"/>
</dbReference>
<feature type="domain" description="OmpR/PhoB-type" evidence="5">
    <location>
        <begin position="1"/>
        <end position="90"/>
    </location>
</feature>
<evidence type="ECO:0000256" key="2">
    <source>
        <dbReference type="ARBA" id="ARBA00023125"/>
    </source>
</evidence>
<dbReference type="GO" id="GO:0000160">
    <property type="term" value="P:phosphorelay signal transduction system"/>
    <property type="evidence" value="ECO:0007669"/>
    <property type="project" value="InterPro"/>
</dbReference>
<dbReference type="GO" id="GO:0003677">
    <property type="term" value="F:DNA binding"/>
    <property type="evidence" value="ECO:0007669"/>
    <property type="project" value="UniProtKB-UniRule"/>
</dbReference>
<dbReference type="Gene3D" id="1.10.10.10">
    <property type="entry name" value="Winged helix-like DNA-binding domain superfamily/Winged helix DNA-binding domain"/>
    <property type="match status" value="1"/>
</dbReference>
<accession>A0A941HSZ6</accession>
<dbReference type="SMART" id="SM00862">
    <property type="entry name" value="Trans_reg_C"/>
    <property type="match status" value="1"/>
</dbReference>
<evidence type="ECO:0000259" key="5">
    <source>
        <dbReference type="PROSITE" id="PS51755"/>
    </source>
</evidence>
<sequence>MIFSDDGYTVLVDGVKVELLRKEFLLLKFLYMNNGRAFSREELLDAIWPHEFPTDRTVDDHIYRLRKKLSSFQDIGTIRTIKGLGYRLELKEPVEETPTPVPEEIEKQANELFDTYYKYGQGKALRELLTNKVLGLALNEKQETVLLWLSSDFRSLLDRLSDSGNAFVPLLLYGFVEPNTEKVIDIHNKVLDQVRIDEKERMDISCFSLSLWYMKFGRPETSLQLVQQEIDGIRDIHHGFFPFLNVMKSAILFYQNKLDEAKRSIENTEILLRQLPYLRETSALRLLQGLLLIRDGDEKAGREKIEEGRGLIRQSGHTYYLLFIYQLLKLLLPNSGASKETIQFYDQAGERYIEETELEQLKPKIESQLFSLI</sequence>
<dbReference type="Proteomes" id="UP000675431">
    <property type="component" value="Unassembled WGS sequence"/>
</dbReference>
<keyword evidence="1" id="KW-0805">Transcription regulation</keyword>
<evidence type="ECO:0000256" key="1">
    <source>
        <dbReference type="ARBA" id="ARBA00023015"/>
    </source>
</evidence>
<dbReference type="InterPro" id="IPR036388">
    <property type="entry name" value="WH-like_DNA-bd_sf"/>
</dbReference>
<keyword evidence="3" id="KW-0804">Transcription</keyword>
<reference evidence="6 7" key="1">
    <citation type="submission" date="2021-04" db="EMBL/GenBank/DDBJ databases">
        <title>Allobacillus sp. nov. SKP8-2 isolated from shrimp paste.</title>
        <authorList>
            <person name="Tanasupawat S."/>
            <person name="Yiamsombat S."/>
            <person name="Kanchanasin P."/>
            <person name="Kuncharoen N."/>
        </authorList>
    </citation>
    <scope>NUCLEOTIDE SEQUENCE [LARGE SCALE GENOMIC DNA]</scope>
    <source>
        <strain evidence="6 7">SKP8-2</strain>
    </source>
</reference>
<protein>
    <submittedName>
        <fullName evidence="6">Winged helix-turn-helix transcriptional regulator</fullName>
    </submittedName>
</protein>